<organism evidence="1 2">
    <name type="scientific">Puniceicoccus vermicola</name>
    <dbReference type="NCBI Taxonomy" id="388746"/>
    <lineage>
        <taxon>Bacteria</taxon>
        <taxon>Pseudomonadati</taxon>
        <taxon>Verrucomicrobiota</taxon>
        <taxon>Opitutia</taxon>
        <taxon>Puniceicoccales</taxon>
        <taxon>Puniceicoccaceae</taxon>
        <taxon>Puniceicoccus</taxon>
    </lineage>
</organism>
<sequence length="235" mass="26501">MDHFVGMKSSAFTRAKALILILITLGVLLCGTDRLSAEVSYLALNRNRLQLYFRVGEEYFPLEKRAFVLQKIPASALGSGRFDLFEKQIDEDGTETFNRFLDVAIDPEVPSQTILLYRTFARPREYKIFVVLTDLESIPPQHALILNYTPFEVAVHAGEGAESIESLSSVLIPYQDKKFTASFRFVSQVSGEWSEPVLQSVNVLEGMRLLVVVAYEKTDVGGYVFNPIFIRMSSN</sequence>
<dbReference type="Proteomes" id="UP000525652">
    <property type="component" value="Unassembled WGS sequence"/>
</dbReference>
<dbReference type="AlphaFoldDB" id="A0A7X1B1M9"/>
<dbReference type="EMBL" id="JACHVA010000137">
    <property type="protein sequence ID" value="MBC2603974.1"/>
    <property type="molecule type" value="Genomic_DNA"/>
</dbReference>
<keyword evidence="2" id="KW-1185">Reference proteome</keyword>
<accession>A0A7X1B1M9</accession>
<evidence type="ECO:0000313" key="1">
    <source>
        <dbReference type="EMBL" id="MBC2603974.1"/>
    </source>
</evidence>
<dbReference type="RefSeq" id="WP_185694594.1">
    <property type="nucleotide sequence ID" value="NZ_JACHVA010000137.1"/>
</dbReference>
<protein>
    <submittedName>
        <fullName evidence="1">Uncharacterized protein</fullName>
    </submittedName>
</protein>
<gene>
    <name evidence="1" type="ORF">H5P30_19510</name>
</gene>
<reference evidence="1 2" key="1">
    <citation type="submission" date="2020-07" db="EMBL/GenBank/DDBJ databases">
        <authorList>
            <person name="Feng X."/>
        </authorList>
    </citation>
    <scope>NUCLEOTIDE SEQUENCE [LARGE SCALE GENOMIC DNA]</scope>
    <source>
        <strain evidence="1 2">JCM14086</strain>
    </source>
</reference>
<comment type="caution">
    <text evidence="1">The sequence shown here is derived from an EMBL/GenBank/DDBJ whole genome shotgun (WGS) entry which is preliminary data.</text>
</comment>
<proteinExistence type="predicted"/>
<name>A0A7X1B1M9_9BACT</name>
<evidence type="ECO:0000313" key="2">
    <source>
        <dbReference type="Proteomes" id="UP000525652"/>
    </source>
</evidence>